<dbReference type="SUPFAM" id="SSF102462">
    <property type="entry name" value="Peptidyl-tRNA hydrolase II"/>
    <property type="match status" value="1"/>
</dbReference>
<dbReference type="Pfam" id="PF01981">
    <property type="entry name" value="PTH2"/>
    <property type="match status" value="1"/>
</dbReference>
<comment type="catalytic activity">
    <reaction evidence="3">
        <text>an N-acyl-L-alpha-aminoacyl-tRNA + H2O = an N-acyl-L-amino acid + a tRNA + H(+)</text>
        <dbReference type="Rhea" id="RHEA:54448"/>
        <dbReference type="Rhea" id="RHEA-COMP:10123"/>
        <dbReference type="Rhea" id="RHEA-COMP:13883"/>
        <dbReference type="ChEBI" id="CHEBI:15377"/>
        <dbReference type="ChEBI" id="CHEBI:15378"/>
        <dbReference type="ChEBI" id="CHEBI:59874"/>
        <dbReference type="ChEBI" id="CHEBI:78442"/>
        <dbReference type="ChEBI" id="CHEBI:138191"/>
        <dbReference type="EC" id="3.1.1.29"/>
    </reaction>
</comment>
<evidence type="ECO:0000256" key="2">
    <source>
        <dbReference type="ARBA" id="ARBA00022801"/>
    </source>
</evidence>
<gene>
    <name evidence="4" type="ORF">K7432_001338</name>
</gene>
<reference evidence="4 5" key="1">
    <citation type="submission" date="2023-04" db="EMBL/GenBank/DDBJ databases">
        <title>Genome of Basidiobolus ranarum AG-B5.</title>
        <authorList>
            <person name="Stajich J.E."/>
            <person name="Carter-House D."/>
            <person name="Gryganskyi A."/>
        </authorList>
    </citation>
    <scope>NUCLEOTIDE SEQUENCE [LARGE SCALE GENOMIC DNA]</scope>
    <source>
        <strain evidence="4 5">AG-B5</strain>
    </source>
</reference>
<dbReference type="EC" id="3.1.1.29" evidence="1"/>
<keyword evidence="5" id="KW-1185">Reference proteome</keyword>
<name>A0ABR2X3G8_9FUNG</name>
<keyword evidence="2" id="KW-0378">Hydrolase</keyword>
<dbReference type="InterPro" id="IPR023476">
    <property type="entry name" value="Pep_tRNA_hydro_II_dom_sf"/>
</dbReference>
<dbReference type="InterPro" id="IPR042237">
    <property type="entry name" value="PTRHD1"/>
</dbReference>
<dbReference type="InterPro" id="IPR002833">
    <property type="entry name" value="PTH2"/>
</dbReference>
<evidence type="ECO:0000256" key="1">
    <source>
        <dbReference type="ARBA" id="ARBA00013260"/>
    </source>
</evidence>
<dbReference type="Proteomes" id="UP001479436">
    <property type="component" value="Unassembled WGS sequence"/>
</dbReference>
<comment type="caution">
    <text evidence="4">The sequence shown here is derived from an EMBL/GenBank/DDBJ whole genome shotgun (WGS) entry which is preliminary data.</text>
</comment>
<proteinExistence type="predicted"/>
<protein>
    <recommendedName>
        <fullName evidence="1">peptidyl-tRNA hydrolase</fullName>
        <ecNumber evidence="1">3.1.1.29</ecNumber>
    </recommendedName>
</protein>
<evidence type="ECO:0000313" key="5">
    <source>
        <dbReference type="Proteomes" id="UP001479436"/>
    </source>
</evidence>
<accession>A0ABR2X3G8</accession>
<organism evidence="4 5">
    <name type="scientific">Basidiobolus ranarum</name>
    <dbReference type="NCBI Taxonomy" id="34480"/>
    <lineage>
        <taxon>Eukaryota</taxon>
        <taxon>Fungi</taxon>
        <taxon>Fungi incertae sedis</taxon>
        <taxon>Zoopagomycota</taxon>
        <taxon>Entomophthoromycotina</taxon>
        <taxon>Basidiobolomycetes</taxon>
        <taxon>Basidiobolales</taxon>
        <taxon>Basidiobolaceae</taxon>
        <taxon>Basidiobolus</taxon>
    </lineage>
</organism>
<evidence type="ECO:0000313" key="4">
    <source>
        <dbReference type="EMBL" id="KAK9768202.1"/>
    </source>
</evidence>
<dbReference type="PANTHER" id="PTHR46194:SF1">
    <property type="entry name" value="PEPTIDYL-TRNA HYDROLASE PTRHD1-RELATED"/>
    <property type="match status" value="1"/>
</dbReference>
<sequence>MAEPLCMFVVVRKDLVKSLGWPLGSIITQACHASTAALWTYREDPRTQEYVSNLDGMHKVVLETKNLNGLNTVQEKLKDLNIPYKEWLEQPENIVTCLATVPVRKSEVKDVFKKCQLWKS</sequence>
<dbReference type="PANTHER" id="PTHR46194">
    <property type="entry name" value="PEPTIDYL-TRNA HYDROLASE PTRHD1-RELATED"/>
    <property type="match status" value="1"/>
</dbReference>
<dbReference type="Gene3D" id="3.40.1490.10">
    <property type="entry name" value="Bit1"/>
    <property type="match status" value="1"/>
</dbReference>
<evidence type="ECO:0000256" key="3">
    <source>
        <dbReference type="ARBA" id="ARBA00048707"/>
    </source>
</evidence>
<dbReference type="EMBL" id="JASJQH010000029">
    <property type="protein sequence ID" value="KAK9768202.1"/>
    <property type="molecule type" value="Genomic_DNA"/>
</dbReference>